<dbReference type="Proteomes" id="UP001458880">
    <property type="component" value="Unassembled WGS sequence"/>
</dbReference>
<dbReference type="EMBL" id="JASPKY010000335">
    <property type="protein sequence ID" value="KAK9708155.1"/>
    <property type="molecule type" value="Genomic_DNA"/>
</dbReference>
<name>A0AAW1JVV2_POPJA</name>
<evidence type="ECO:0000313" key="1">
    <source>
        <dbReference type="EMBL" id="KAK9708155.1"/>
    </source>
</evidence>
<gene>
    <name evidence="1" type="ORF">QE152_g27372</name>
</gene>
<organism evidence="1 2">
    <name type="scientific">Popillia japonica</name>
    <name type="common">Japanese beetle</name>
    <dbReference type="NCBI Taxonomy" id="7064"/>
    <lineage>
        <taxon>Eukaryota</taxon>
        <taxon>Metazoa</taxon>
        <taxon>Ecdysozoa</taxon>
        <taxon>Arthropoda</taxon>
        <taxon>Hexapoda</taxon>
        <taxon>Insecta</taxon>
        <taxon>Pterygota</taxon>
        <taxon>Neoptera</taxon>
        <taxon>Endopterygota</taxon>
        <taxon>Coleoptera</taxon>
        <taxon>Polyphaga</taxon>
        <taxon>Scarabaeiformia</taxon>
        <taxon>Scarabaeidae</taxon>
        <taxon>Rutelinae</taxon>
        <taxon>Popillia</taxon>
    </lineage>
</organism>
<comment type="caution">
    <text evidence="1">The sequence shown here is derived from an EMBL/GenBank/DDBJ whole genome shotgun (WGS) entry which is preliminary data.</text>
</comment>
<protein>
    <submittedName>
        <fullName evidence="1">Uncharacterized protein</fullName>
    </submittedName>
</protein>
<reference evidence="1 2" key="1">
    <citation type="journal article" date="2024" name="BMC Genomics">
        <title>De novo assembly and annotation of Popillia japonica's genome with initial clues to its potential as an invasive pest.</title>
        <authorList>
            <person name="Cucini C."/>
            <person name="Boschi S."/>
            <person name="Funari R."/>
            <person name="Cardaioli E."/>
            <person name="Iannotti N."/>
            <person name="Marturano G."/>
            <person name="Paoli F."/>
            <person name="Bruttini M."/>
            <person name="Carapelli A."/>
            <person name="Frati F."/>
            <person name="Nardi F."/>
        </authorList>
    </citation>
    <scope>NUCLEOTIDE SEQUENCE [LARGE SCALE GENOMIC DNA]</scope>
    <source>
        <strain evidence="1">DMR45628</strain>
    </source>
</reference>
<accession>A0AAW1JVV2</accession>
<evidence type="ECO:0000313" key="2">
    <source>
        <dbReference type="Proteomes" id="UP001458880"/>
    </source>
</evidence>
<dbReference type="AlphaFoldDB" id="A0AAW1JVV2"/>
<proteinExistence type="predicted"/>
<sequence>MNEVTIKCGSAVMFKLSDMTHSSKMGWNTIRKLSGNPTESKQATNGNPNQIVHQLRRLVRVVDNETNILGDTLTIKKVNHANNIMRNGKSPRVVRGKTLVKKSKIY</sequence>
<keyword evidence="2" id="KW-1185">Reference proteome</keyword>